<feature type="domain" description="PAC" evidence="12">
    <location>
        <begin position="328"/>
        <end position="380"/>
    </location>
</feature>
<dbReference type="InterPro" id="IPR000700">
    <property type="entry name" value="PAS-assoc_C"/>
</dbReference>
<evidence type="ECO:0000256" key="7">
    <source>
        <dbReference type="ARBA" id="ARBA00022840"/>
    </source>
</evidence>
<dbReference type="AlphaFoldDB" id="A0A562L7D3"/>
<accession>A0A562L7D3</accession>
<dbReference type="NCBIfam" id="TIGR00229">
    <property type="entry name" value="sensory_box"/>
    <property type="match status" value="1"/>
</dbReference>
<evidence type="ECO:0000313" key="14">
    <source>
        <dbReference type="Proteomes" id="UP000315167"/>
    </source>
</evidence>
<dbReference type="OrthoDB" id="9772100at2"/>
<feature type="domain" description="Histidine kinase" evidence="10">
    <location>
        <begin position="517"/>
        <end position="731"/>
    </location>
</feature>
<dbReference type="EC" id="2.7.13.3" evidence="2"/>
<comment type="caution">
    <text evidence="13">The sequence shown here is derived from an EMBL/GenBank/DDBJ whole genome shotgun (WGS) entry which is preliminary data.</text>
</comment>
<evidence type="ECO:0000256" key="1">
    <source>
        <dbReference type="ARBA" id="ARBA00000085"/>
    </source>
</evidence>
<dbReference type="InterPro" id="IPR036890">
    <property type="entry name" value="HATPase_C_sf"/>
</dbReference>
<dbReference type="SUPFAM" id="SSF47384">
    <property type="entry name" value="Homodimeric domain of signal transducing histidine kinase"/>
    <property type="match status" value="1"/>
</dbReference>
<gene>
    <name evidence="13" type="ORF">IP90_01355</name>
</gene>
<dbReference type="PANTHER" id="PTHR43065:SF10">
    <property type="entry name" value="PEROXIDE STRESS-ACTIVATED HISTIDINE KINASE MAK3"/>
    <property type="match status" value="1"/>
</dbReference>
<dbReference type="SMART" id="SM00086">
    <property type="entry name" value="PAC"/>
    <property type="match status" value="2"/>
</dbReference>
<evidence type="ECO:0000256" key="9">
    <source>
        <dbReference type="SAM" id="Phobius"/>
    </source>
</evidence>
<evidence type="ECO:0000256" key="3">
    <source>
        <dbReference type="ARBA" id="ARBA00022553"/>
    </source>
</evidence>
<keyword evidence="9" id="KW-1133">Transmembrane helix</keyword>
<dbReference type="RefSeq" id="WP_158635296.1">
    <property type="nucleotide sequence ID" value="NZ_VLKN01000003.1"/>
</dbReference>
<dbReference type="PROSITE" id="PS50109">
    <property type="entry name" value="HIS_KIN"/>
    <property type="match status" value="1"/>
</dbReference>
<dbReference type="InterPro" id="IPR000014">
    <property type="entry name" value="PAS"/>
</dbReference>
<dbReference type="SMART" id="SM00387">
    <property type="entry name" value="HATPase_c"/>
    <property type="match status" value="1"/>
</dbReference>
<dbReference type="Pfam" id="PF13426">
    <property type="entry name" value="PAS_9"/>
    <property type="match status" value="1"/>
</dbReference>
<dbReference type="Gene3D" id="1.10.287.130">
    <property type="match status" value="1"/>
</dbReference>
<dbReference type="EMBL" id="VLKN01000003">
    <property type="protein sequence ID" value="TWI03543.1"/>
    <property type="molecule type" value="Genomic_DNA"/>
</dbReference>
<keyword evidence="14" id="KW-1185">Reference proteome</keyword>
<dbReference type="InterPro" id="IPR004358">
    <property type="entry name" value="Sig_transdc_His_kin-like_C"/>
</dbReference>
<dbReference type="InterPro" id="IPR035965">
    <property type="entry name" value="PAS-like_dom_sf"/>
</dbReference>
<evidence type="ECO:0000259" key="10">
    <source>
        <dbReference type="PROSITE" id="PS50109"/>
    </source>
</evidence>
<dbReference type="SUPFAM" id="SSF55874">
    <property type="entry name" value="ATPase domain of HSP90 chaperone/DNA topoisomerase II/histidine kinase"/>
    <property type="match status" value="1"/>
</dbReference>
<comment type="catalytic activity">
    <reaction evidence="1">
        <text>ATP + protein L-histidine = ADP + protein N-phospho-L-histidine.</text>
        <dbReference type="EC" id="2.7.13.3"/>
    </reaction>
</comment>
<dbReference type="CDD" id="cd00082">
    <property type="entry name" value="HisKA"/>
    <property type="match status" value="1"/>
</dbReference>
<dbReference type="Pfam" id="PF08447">
    <property type="entry name" value="PAS_3"/>
    <property type="match status" value="1"/>
</dbReference>
<dbReference type="GO" id="GO:0000155">
    <property type="term" value="F:phosphorelay sensor kinase activity"/>
    <property type="evidence" value="ECO:0007669"/>
    <property type="project" value="InterPro"/>
</dbReference>
<feature type="transmembrane region" description="Helical" evidence="9">
    <location>
        <begin position="183"/>
        <end position="209"/>
    </location>
</feature>
<reference evidence="13 14" key="1">
    <citation type="journal article" date="2015" name="Stand. Genomic Sci.">
        <title>Genomic Encyclopedia of Bacterial and Archaeal Type Strains, Phase III: the genomes of soil and plant-associated and newly described type strains.</title>
        <authorList>
            <person name="Whitman W.B."/>
            <person name="Woyke T."/>
            <person name="Klenk H.P."/>
            <person name="Zhou Y."/>
            <person name="Lilburn T.G."/>
            <person name="Beck B.J."/>
            <person name="De Vos P."/>
            <person name="Vandamme P."/>
            <person name="Eisen J.A."/>
            <person name="Garrity G."/>
            <person name="Hugenholtz P."/>
            <person name="Kyrpides N.C."/>
        </authorList>
    </citation>
    <scope>NUCLEOTIDE SEQUENCE [LARGE SCALE GENOMIC DNA]</scope>
    <source>
        <strain evidence="13 14">CGMCC 1.10821</strain>
    </source>
</reference>
<evidence type="ECO:0000259" key="11">
    <source>
        <dbReference type="PROSITE" id="PS50112"/>
    </source>
</evidence>
<dbReference type="InterPro" id="IPR005467">
    <property type="entry name" value="His_kinase_dom"/>
</dbReference>
<dbReference type="SUPFAM" id="SSF55785">
    <property type="entry name" value="PYP-like sensor domain (PAS domain)"/>
    <property type="match status" value="2"/>
</dbReference>
<keyword evidence="6" id="KW-0418">Kinase</keyword>
<dbReference type="InterPro" id="IPR013655">
    <property type="entry name" value="PAS_fold_3"/>
</dbReference>
<keyword evidence="9" id="KW-0812">Transmembrane</keyword>
<dbReference type="SMART" id="SM00388">
    <property type="entry name" value="HisKA"/>
    <property type="match status" value="1"/>
</dbReference>
<keyword evidence="4" id="KW-0808">Transferase</keyword>
<proteinExistence type="predicted"/>
<feature type="domain" description="PAS" evidence="11">
    <location>
        <begin position="374"/>
        <end position="418"/>
    </location>
</feature>
<dbReference type="Gene3D" id="3.30.565.10">
    <property type="entry name" value="Histidine kinase-like ATPase, C-terminal domain"/>
    <property type="match status" value="1"/>
</dbReference>
<dbReference type="PRINTS" id="PR00344">
    <property type="entry name" value="BCTRLSENSOR"/>
</dbReference>
<keyword evidence="5" id="KW-0547">Nucleotide-binding</keyword>
<dbReference type="Proteomes" id="UP000315167">
    <property type="component" value="Unassembled WGS sequence"/>
</dbReference>
<dbReference type="CDD" id="cd00130">
    <property type="entry name" value="PAS"/>
    <property type="match status" value="2"/>
</dbReference>
<evidence type="ECO:0000256" key="2">
    <source>
        <dbReference type="ARBA" id="ARBA00012438"/>
    </source>
</evidence>
<evidence type="ECO:0000256" key="6">
    <source>
        <dbReference type="ARBA" id="ARBA00022777"/>
    </source>
</evidence>
<dbReference type="InterPro" id="IPR036097">
    <property type="entry name" value="HisK_dim/P_sf"/>
</dbReference>
<keyword evidence="3" id="KW-0597">Phosphoprotein</keyword>
<dbReference type="InterPro" id="IPR003661">
    <property type="entry name" value="HisK_dim/P_dom"/>
</dbReference>
<dbReference type="PANTHER" id="PTHR43065">
    <property type="entry name" value="SENSOR HISTIDINE KINASE"/>
    <property type="match status" value="1"/>
</dbReference>
<evidence type="ECO:0000256" key="8">
    <source>
        <dbReference type="ARBA" id="ARBA00023012"/>
    </source>
</evidence>
<dbReference type="PROSITE" id="PS50113">
    <property type="entry name" value="PAC"/>
    <property type="match status" value="1"/>
</dbReference>
<feature type="transmembrane region" description="Helical" evidence="9">
    <location>
        <begin position="6"/>
        <end position="27"/>
    </location>
</feature>
<feature type="transmembrane region" description="Helical" evidence="9">
    <location>
        <begin position="148"/>
        <end position="171"/>
    </location>
</feature>
<dbReference type="Pfam" id="PF00512">
    <property type="entry name" value="HisKA"/>
    <property type="match status" value="1"/>
</dbReference>
<evidence type="ECO:0000313" key="13">
    <source>
        <dbReference type="EMBL" id="TWI03543.1"/>
    </source>
</evidence>
<organism evidence="13 14">
    <name type="scientific">Luteimonas cucumeris</name>
    <dbReference type="NCBI Taxonomy" id="985012"/>
    <lineage>
        <taxon>Bacteria</taxon>
        <taxon>Pseudomonadati</taxon>
        <taxon>Pseudomonadota</taxon>
        <taxon>Gammaproteobacteria</taxon>
        <taxon>Lysobacterales</taxon>
        <taxon>Lysobacteraceae</taxon>
        <taxon>Luteimonas</taxon>
    </lineage>
</organism>
<feature type="transmembrane region" description="Helical" evidence="9">
    <location>
        <begin position="34"/>
        <end position="55"/>
    </location>
</feature>
<protein>
    <recommendedName>
        <fullName evidence="2">histidine kinase</fullName>
        <ecNumber evidence="2">2.7.13.3</ecNumber>
    </recommendedName>
</protein>
<dbReference type="PROSITE" id="PS50112">
    <property type="entry name" value="PAS"/>
    <property type="match status" value="1"/>
</dbReference>
<feature type="transmembrane region" description="Helical" evidence="9">
    <location>
        <begin position="95"/>
        <end position="114"/>
    </location>
</feature>
<dbReference type="Gene3D" id="3.30.450.20">
    <property type="entry name" value="PAS domain"/>
    <property type="match status" value="2"/>
</dbReference>
<dbReference type="InterPro" id="IPR001610">
    <property type="entry name" value="PAC"/>
</dbReference>
<keyword evidence="8" id="KW-0902">Two-component regulatory system</keyword>
<dbReference type="SMART" id="SM00091">
    <property type="entry name" value="PAS"/>
    <property type="match status" value="2"/>
</dbReference>
<dbReference type="Pfam" id="PF02518">
    <property type="entry name" value="HATPase_c"/>
    <property type="match status" value="1"/>
</dbReference>
<keyword evidence="9" id="KW-0472">Membrane</keyword>
<dbReference type="InterPro" id="IPR003594">
    <property type="entry name" value="HATPase_dom"/>
</dbReference>
<name>A0A562L7D3_9GAMM</name>
<sequence>MTWVDIIWPALGGVSLALGLLHLLIWLRQRNQPALLMFTLAAGAVSMLAIFELLLMRAQTPQQYAALLRWGHLPVAILAIALVGFVLLHFRAGRAWIGWTACALRVAITLPGLLSGGSLRFRQITELQPIELWGGVMVATPIGTASPWVLFAQIADLLLVLFLVDTIMAVWRRTRDRDERRRVLLVCGSMIAFVVLTSGWSMLVAFGWLQAPLGLNLPFLAVLLVMSYELGGSVIRAAMLEKQLRETESSLRGSEQRFRFTADAVGIGLWNWHVDERKAWLTEAGSALLGVEGEGRIDADSFLARVSPLDREIVARARDEALQRTGNFQCEFRMSQPDGSLRWLAATGRVEPTPAGSPSLLRGVVLDITRQRQAEERFRLVVEYSPTAILMIDGNGAIALANTQAERVFGYSNAELLDLDIDTLVPSLARPQRSREPIRTPGDKPVIARDLSGCHKDGGRVPIEVALNPIRIADDLYSLASIIDISERLRYEKELALQRSELAHLSRITLLGEMSGSLAHELNQPLTAVLSNAQAALRFLDRETPDLVEVRESLVQIVENDKRAGEVIRRLRAMLRKDPVDHQALQINDVVQDVIRMVSNDLLNRSVSVSLDLAPGLPAVNGDPVQLQQVLLNVVINACDAMGDLHGGRALAICTGRAPDGIRIDVSDVGRGIPEEDLERIFEAFVSTKREGMGLGLTVCRTIIQAHRGTLWATRNTSAGATFHVLLPLAEVLGGESESASA</sequence>
<feature type="transmembrane region" description="Helical" evidence="9">
    <location>
        <begin position="67"/>
        <end position="88"/>
    </location>
</feature>
<dbReference type="GO" id="GO:0005524">
    <property type="term" value="F:ATP binding"/>
    <property type="evidence" value="ECO:0007669"/>
    <property type="project" value="UniProtKB-KW"/>
</dbReference>
<evidence type="ECO:0000259" key="12">
    <source>
        <dbReference type="PROSITE" id="PS50113"/>
    </source>
</evidence>
<evidence type="ECO:0000256" key="4">
    <source>
        <dbReference type="ARBA" id="ARBA00022679"/>
    </source>
</evidence>
<keyword evidence="7" id="KW-0067">ATP-binding</keyword>
<evidence type="ECO:0000256" key="5">
    <source>
        <dbReference type="ARBA" id="ARBA00022741"/>
    </source>
</evidence>